<reference evidence="2" key="1">
    <citation type="submission" date="2021-05" db="EMBL/GenBank/DDBJ databases">
        <authorList>
            <person name="Alioto T."/>
            <person name="Alioto T."/>
            <person name="Gomez Garrido J."/>
        </authorList>
    </citation>
    <scope>NUCLEOTIDE SEQUENCE</scope>
</reference>
<protein>
    <submittedName>
        <fullName evidence="2">(northern house mosquito) hypothetical protein</fullName>
    </submittedName>
</protein>
<organism evidence="2">
    <name type="scientific">Culex pipiens</name>
    <name type="common">House mosquito</name>
    <dbReference type="NCBI Taxonomy" id="7175"/>
    <lineage>
        <taxon>Eukaryota</taxon>
        <taxon>Metazoa</taxon>
        <taxon>Ecdysozoa</taxon>
        <taxon>Arthropoda</taxon>
        <taxon>Hexapoda</taxon>
        <taxon>Insecta</taxon>
        <taxon>Pterygota</taxon>
        <taxon>Neoptera</taxon>
        <taxon>Endopterygota</taxon>
        <taxon>Diptera</taxon>
        <taxon>Nematocera</taxon>
        <taxon>Culicoidea</taxon>
        <taxon>Culicidae</taxon>
        <taxon>Culicinae</taxon>
        <taxon>Culicini</taxon>
        <taxon>Culex</taxon>
        <taxon>Culex</taxon>
    </lineage>
</organism>
<feature type="region of interest" description="Disordered" evidence="1">
    <location>
        <begin position="63"/>
        <end position="112"/>
    </location>
</feature>
<dbReference type="AlphaFoldDB" id="A0A8D8A975"/>
<evidence type="ECO:0000313" key="2">
    <source>
        <dbReference type="EMBL" id="CAG6452255.1"/>
    </source>
</evidence>
<evidence type="ECO:0000256" key="1">
    <source>
        <dbReference type="SAM" id="MobiDB-lite"/>
    </source>
</evidence>
<proteinExistence type="predicted"/>
<sequence length="112" mass="11704">MNGCCPPLPGRRWWTVPLISAASLRIAPQFTSPVAAASTKSSTRATKPTIGCAIAVPPTCTTRLPAAVTPSSPKRTARPVSSSRFPRARSCPAAPRTPARKSRSSFGTSASR</sequence>
<accession>A0A8D8A975</accession>
<dbReference type="EMBL" id="HBUE01020355">
    <property type="protein sequence ID" value="CAG6452255.1"/>
    <property type="molecule type" value="Transcribed_RNA"/>
</dbReference>
<name>A0A8D8A975_CULPI</name>
<feature type="compositionally biased region" description="Polar residues" evidence="1">
    <location>
        <begin position="69"/>
        <end position="84"/>
    </location>
</feature>